<feature type="coiled-coil region" evidence="1">
    <location>
        <begin position="19"/>
        <end position="54"/>
    </location>
</feature>
<protein>
    <submittedName>
        <fullName evidence="2">Uncharacterized protein</fullName>
    </submittedName>
</protein>
<reference evidence="2 3" key="1">
    <citation type="journal article" date="2010" name="Appl. Environ. Microbiol.">
        <title>The genome sequence of the crenarchaeon Acidilobus saccharovorans supports a new order, Acidilobales, and suggests an important ecological role in terrestrial acidic hot springs.</title>
        <authorList>
            <person name="Mardanov A.V."/>
            <person name="Svetlitchnyi V.A."/>
            <person name="Beletsky A.V."/>
            <person name="Prokofeva M.I."/>
            <person name="Bonch-Osmolovskaya E.A."/>
            <person name="Ravin N.V."/>
            <person name="Skryabin K.G."/>
        </authorList>
    </citation>
    <scope>NUCLEOTIDE SEQUENCE [LARGE SCALE GENOMIC DNA]</scope>
    <source>
        <strain evidence="3">DSM 16705 / JCM 18335 / VKM B-2471 / 345-15</strain>
    </source>
</reference>
<dbReference type="KEGG" id="asc:ASAC_0603"/>
<accession>D9Q122</accession>
<dbReference type="EMBL" id="CP001742">
    <property type="protein sequence ID" value="ADL19010.1"/>
    <property type="molecule type" value="Genomic_DNA"/>
</dbReference>
<evidence type="ECO:0000313" key="2">
    <source>
        <dbReference type="EMBL" id="ADL19010.1"/>
    </source>
</evidence>
<dbReference type="STRING" id="666510.ASAC_0603"/>
<evidence type="ECO:0000256" key="1">
    <source>
        <dbReference type="SAM" id="Coils"/>
    </source>
</evidence>
<evidence type="ECO:0000313" key="3">
    <source>
        <dbReference type="Proteomes" id="UP000000346"/>
    </source>
</evidence>
<sequence>MVALSSIDDVLRRKEDESLRKLKEGYEQYLKSIRDMKEQALREASRRLDEAAKEFVRSLTG</sequence>
<name>D9Q122_ACIS3</name>
<dbReference type="AlphaFoldDB" id="D9Q122"/>
<organism evidence="2 3">
    <name type="scientific">Acidilobus saccharovorans (strain DSM 16705 / JCM 18335 / VKM B-2471 / 345-15)</name>
    <dbReference type="NCBI Taxonomy" id="666510"/>
    <lineage>
        <taxon>Archaea</taxon>
        <taxon>Thermoproteota</taxon>
        <taxon>Thermoprotei</taxon>
        <taxon>Acidilobales</taxon>
        <taxon>Acidilobaceae</taxon>
        <taxon>Acidilobus</taxon>
    </lineage>
</organism>
<dbReference type="Proteomes" id="UP000000346">
    <property type="component" value="Chromosome"/>
</dbReference>
<keyword evidence="1" id="KW-0175">Coiled coil</keyword>
<dbReference type="InParanoid" id="D9Q122"/>
<proteinExistence type="predicted"/>
<dbReference type="HOGENOM" id="CLU_2911281_0_0_2"/>
<gene>
    <name evidence="2" type="ordered locus">ASAC_0603</name>
</gene>
<keyword evidence="3" id="KW-1185">Reference proteome</keyword>